<dbReference type="CDD" id="cd14014">
    <property type="entry name" value="STKc_PknB_like"/>
    <property type="match status" value="1"/>
</dbReference>
<evidence type="ECO:0000313" key="12">
    <source>
        <dbReference type="Proteomes" id="UP001330812"/>
    </source>
</evidence>
<dbReference type="SMART" id="SM00220">
    <property type="entry name" value="S_TKc"/>
    <property type="match status" value="1"/>
</dbReference>
<keyword evidence="6 7" id="KW-0067">ATP-binding</keyword>
<dbReference type="GO" id="GO:0016301">
    <property type="term" value="F:kinase activity"/>
    <property type="evidence" value="ECO:0007669"/>
    <property type="project" value="UniProtKB-KW"/>
</dbReference>
<feature type="binding site" evidence="7">
    <location>
        <position position="54"/>
    </location>
    <ligand>
        <name>ATP</name>
        <dbReference type="ChEBI" id="CHEBI:30616"/>
    </ligand>
</feature>
<dbReference type="PANTHER" id="PTHR43289">
    <property type="entry name" value="MITOGEN-ACTIVATED PROTEIN KINASE KINASE KINASE 20-RELATED"/>
    <property type="match status" value="1"/>
</dbReference>
<dbReference type="Proteomes" id="UP001330812">
    <property type="component" value="Chromosome"/>
</dbReference>
<dbReference type="InterPro" id="IPR008271">
    <property type="entry name" value="Ser/Thr_kinase_AS"/>
</dbReference>
<dbReference type="PANTHER" id="PTHR43289:SF6">
    <property type="entry name" value="SERINE_THREONINE-PROTEIN KINASE NEKL-3"/>
    <property type="match status" value="1"/>
</dbReference>
<name>A0ABZ1IJP7_9PSEU</name>
<gene>
    <name evidence="11" type="ORF">VSH64_20395</name>
</gene>
<evidence type="ECO:0000256" key="8">
    <source>
        <dbReference type="SAM" id="MobiDB-lite"/>
    </source>
</evidence>
<dbReference type="InterPro" id="IPR017441">
    <property type="entry name" value="Protein_kinase_ATP_BS"/>
</dbReference>
<keyword evidence="9" id="KW-0812">Transmembrane</keyword>
<feature type="domain" description="Protein kinase" evidence="10">
    <location>
        <begin position="25"/>
        <end position="277"/>
    </location>
</feature>
<evidence type="ECO:0000313" key="11">
    <source>
        <dbReference type="EMBL" id="WSE34419.1"/>
    </source>
</evidence>
<evidence type="ECO:0000259" key="10">
    <source>
        <dbReference type="PROSITE" id="PS50011"/>
    </source>
</evidence>
<keyword evidence="9" id="KW-0472">Membrane</keyword>
<dbReference type="PROSITE" id="PS00107">
    <property type="entry name" value="PROTEIN_KINASE_ATP"/>
    <property type="match status" value="1"/>
</dbReference>
<feature type="compositionally biased region" description="Low complexity" evidence="8">
    <location>
        <begin position="279"/>
        <end position="320"/>
    </location>
</feature>
<dbReference type="Gene3D" id="3.30.200.20">
    <property type="entry name" value="Phosphorylase Kinase, domain 1"/>
    <property type="match status" value="1"/>
</dbReference>
<accession>A0ABZ1IJP7</accession>
<dbReference type="RefSeq" id="WP_326837226.1">
    <property type="nucleotide sequence ID" value="NZ_CP142149.1"/>
</dbReference>
<organism evidence="11 12">
    <name type="scientific">Amycolatopsis rhabdoformis</name>
    <dbReference type="NCBI Taxonomy" id="1448059"/>
    <lineage>
        <taxon>Bacteria</taxon>
        <taxon>Bacillati</taxon>
        <taxon>Actinomycetota</taxon>
        <taxon>Actinomycetes</taxon>
        <taxon>Pseudonocardiales</taxon>
        <taxon>Pseudonocardiaceae</taxon>
        <taxon>Amycolatopsis</taxon>
    </lineage>
</organism>
<keyword evidence="3" id="KW-0808">Transferase</keyword>
<feature type="transmembrane region" description="Helical" evidence="9">
    <location>
        <begin position="327"/>
        <end position="346"/>
    </location>
</feature>
<dbReference type="PROSITE" id="PS50011">
    <property type="entry name" value="PROTEIN_KINASE_DOM"/>
    <property type="match status" value="1"/>
</dbReference>
<dbReference type="InterPro" id="IPR000719">
    <property type="entry name" value="Prot_kinase_dom"/>
</dbReference>
<evidence type="ECO:0000256" key="5">
    <source>
        <dbReference type="ARBA" id="ARBA00022777"/>
    </source>
</evidence>
<dbReference type="EMBL" id="CP142149">
    <property type="protein sequence ID" value="WSE34419.1"/>
    <property type="molecule type" value="Genomic_DNA"/>
</dbReference>
<keyword evidence="12" id="KW-1185">Reference proteome</keyword>
<evidence type="ECO:0000256" key="4">
    <source>
        <dbReference type="ARBA" id="ARBA00022741"/>
    </source>
</evidence>
<keyword evidence="4 7" id="KW-0547">Nucleotide-binding</keyword>
<sequence length="507" mass="53920">MTDEQTRPYDPTRPAPGPRLVAGRYLLLGELGRGGMGIVWRAQDQVIGRQVAIKELRLPDLEGQAVFSERVLREVRTGGRLNDPAVVTVYDVVTDNGATFIVMELVEAPTLADLVRSQGPMPAAHVAVIGDRVLAALQAAHSAGIVHRDVKPANIMVAPDGRVKLTDFGIAHAIDDPRLTTSGVIVGSPAFMAPERVEGREAMPESDLWSLGATLFFAVEGIVAFERATTAATLHAIMTEVPYLTRGQGPLAAAILGLLVAKPEARLTAPQARHLLATAAGQPPTPPAGSTAPSSLPAPHGSTAPAGFAAPTRTATPPAGRSRRGRWLAGAAVLVVAALVGGFFLGKPVWTPKTDPQLQPTVTYGPDGFLKAEISYYRCFNAAVQQGVVISDDNSTPCEKSHTLEVYDIGGILPVESYSTEDAQVAAYPGLESVSRLAEARCAASFHSSLVPEQQRTGLIFQAIVPTQHEWELAPTEEHRDYNRDFYCVLAKPGNAQIPAEITTKVK</sequence>
<dbReference type="SUPFAM" id="SSF56112">
    <property type="entry name" value="Protein kinase-like (PK-like)"/>
    <property type="match status" value="1"/>
</dbReference>
<evidence type="ECO:0000256" key="2">
    <source>
        <dbReference type="ARBA" id="ARBA00022527"/>
    </source>
</evidence>
<proteinExistence type="predicted"/>
<evidence type="ECO:0000256" key="7">
    <source>
        <dbReference type="PROSITE-ProRule" id="PRU10141"/>
    </source>
</evidence>
<evidence type="ECO:0000256" key="3">
    <source>
        <dbReference type="ARBA" id="ARBA00022679"/>
    </source>
</evidence>
<feature type="region of interest" description="Disordered" evidence="8">
    <location>
        <begin position="279"/>
        <end position="323"/>
    </location>
</feature>
<dbReference type="EC" id="2.7.11.1" evidence="1"/>
<evidence type="ECO:0000256" key="6">
    <source>
        <dbReference type="ARBA" id="ARBA00022840"/>
    </source>
</evidence>
<dbReference type="PROSITE" id="PS00108">
    <property type="entry name" value="PROTEIN_KINASE_ST"/>
    <property type="match status" value="1"/>
</dbReference>
<dbReference type="InterPro" id="IPR011009">
    <property type="entry name" value="Kinase-like_dom_sf"/>
</dbReference>
<keyword evidence="5 11" id="KW-0418">Kinase</keyword>
<evidence type="ECO:0000256" key="9">
    <source>
        <dbReference type="SAM" id="Phobius"/>
    </source>
</evidence>
<protein>
    <recommendedName>
        <fullName evidence="1">non-specific serine/threonine protein kinase</fullName>
        <ecNumber evidence="1">2.7.11.1</ecNumber>
    </recommendedName>
</protein>
<dbReference type="Pfam" id="PF00069">
    <property type="entry name" value="Pkinase"/>
    <property type="match status" value="1"/>
</dbReference>
<dbReference type="Gene3D" id="1.10.510.10">
    <property type="entry name" value="Transferase(Phosphotransferase) domain 1"/>
    <property type="match status" value="1"/>
</dbReference>
<keyword evidence="2" id="KW-0723">Serine/threonine-protein kinase</keyword>
<evidence type="ECO:0000256" key="1">
    <source>
        <dbReference type="ARBA" id="ARBA00012513"/>
    </source>
</evidence>
<reference evidence="11 12" key="1">
    <citation type="journal article" date="2015" name="Int. J. Syst. Evol. Microbiol.">
        <title>Amycolatopsis rhabdoformis sp. nov., an actinomycete isolated from a tropical forest soil.</title>
        <authorList>
            <person name="Souza W.R."/>
            <person name="Silva R.E."/>
            <person name="Goodfellow M."/>
            <person name="Busarakam K."/>
            <person name="Figueiro F.S."/>
            <person name="Ferreira D."/>
            <person name="Rodrigues-Filho E."/>
            <person name="Moraes L.A.B."/>
            <person name="Zucchi T.D."/>
        </authorList>
    </citation>
    <scope>NUCLEOTIDE SEQUENCE [LARGE SCALE GENOMIC DNA]</scope>
    <source>
        <strain evidence="11 12">NCIMB 14900</strain>
    </source>
</reference>
<keyword evidence="9" id="KW-1133">Transmembrane helix</keyword>